<dbReference type="PANTHER" id="PTHR43439">
    <property type="entry name" value="PHENYLACETATE-COENZYME A LIGASE"/>
    <property type="match status" value="1"/>
</dbReference>
<keyword evidence="2" id="KW-0596">Phosphopantetheine</keyword>
<keyword evidence="4 13" id="KW-0436">Ligase</keyword>
<feature type="domain" description="AMP-dependent synthetase/ligase" evidence="11">
    <location>
        <begin position="121"/>
        <end position="326"/>
    </location>
</feature>
<dbReference type="InterPro" id="IPR051414">
    <property type="entry name" value="Adenylate-forming_Reductase"/>
</dbReference>
<comment type="pathway">
    <text evidence="6">Aromatic compound metabolism; phenylacetate degradation.</text>
</comment>
<evidence type="ECO:0000256" key="8">
    <source>
        <dbReference type="ARBA" id="ARBA00066629"/>
    </source>
</evidence>
<dbReference type="Pfam" id="PF00501">
    <property type="entry name" value="AMP-binding"/>
    <property type="match status" value="1"/>
</dbReference>
<dbReference type="PIRSF" id="PIRSF006444">
    <property type="entry name" value="PaaK"/>
    <property type="match status" value="1"/>
</dbReference>
<dbReference type="InterPro" id="IPR000873">
    <property type="entry name" value="AMP-dep_synth/lig_dom"/>
</dbReference>
<evidence type="ECO:0000256" key="2">
    <source>
        <dbReference type="ARBA" id="ARBA00022450"/>
    </source>
</evidence>
<comment type="caution">
    <text evidence="13">The sequence shown here is derived from an EMBL/GenBank/DDBJ whole genome shotgun (WGS) entry which is preliminary data.</text>
</comment>
<name>A0A918LGL7_9PSEU</name>
<keyword evidence="3" id="KW-0597">Phosphoprotein</keyword>
<evidence type="ECO:0000259" key="11">
    <source>
        <dbReference type="Pfam" id="PF00501"/>
    </source>
</evidence>
<evidence type="ECO:0000256" key="7">
    <source>
        <dbReference type="ARBA" id="ARBA00061566"/>
    </source>
</evidence>
<dbReference type="SUPFAM" id="SSF56801">
    <property type="entry name" value="Acetyl-CoA synthetase-like"/>
    <property type="match status" value="1"/>
</dbReference>
<protein>
    <recommendedName>
        <fullName evidence="9">Phenylacetate-coenzyme A ligase</fullName>
        <ecNumber evidence="8">6.2.1.30</ecNumber>
    </recommendedName>
    <alternativeName>
        <fullName evidence="10">Phenylacetyl-CoA ligase</fullName>
    </alternativeName>
</protein>
<evidence type="ECO:0000313" key="14">
    <source>
        <dbReference type="Proteomes" id="UP000660680"/>
    </source>
</evidence>
<keyword evidence="5" id="KW-0547">Nucleotide-binding</keyword>
<proteinExistence type="inferred from homology"/>
<reference evidence="13" key="1">
    <citation type="journal article" date="2014" name="Int. J. Syst. Evol. Microbiol.">
        <title>Complete genome sequence of Corynebacterium casei LMG S-19264T (=DSM 44701T), isolated from a smear-ripened cheese.</title>
        <authorList>
            <consortium name="US DOE Joint Genome Institute (JGI-PGF)"/>
            <person name="Walter F."/>
            <person name="Albersmeier A."/>
            <person name="Kalinowski J."/>
            <person name="Ruckert C."/>
        </authorList>
    </citation>
    <scope>NUCLEOTIDE SEQUENCE</scope>
    <source>
        <strain evidence="13">JCM 3276</strain>
    </source>
</reference>
<dbReference type="PANTHER" id="PTHR43439:SF2">
    <property type="entry name" value="ENZYME, PUTATIVE (JCVI)-RELATED"/>
    <property type="match status" value="1"/>
</dbReference>
<dbReference type="GO" id="GO:0010124">
    <property type="term" value="P:phenylacetate catabolic process"/>
    <property type="evidence" value="ECO:0007669"/>
    <property type="project" value="InterPro"/>
</dbReference>
<dbReference type="Pfam" id="PF14535">
    <property type="entry name" value="AMP-binding_C_2"/>
    <property type="match status" value="1"/>
</dbReference>
<dbReference type="InterPro" id="IPR045851">
    <property type="entry name" value="AMP-bd_C_sf"/>
</dbReference>
<dbReference type="Proteomes" id="UP000660680">
    <property type="component" value="Unassembled WGS sequence"/>
</dbReference>
<evidence type="ECO:0000256" key="10">
    <source>
        <dbReference type="ARBA" id="ARBA00075111"/>
    </source>
</evidence>
<evidence type="ECO:0000256" key="5">
    <source>
        <dbReference type="ARBA" id="ARBA00022741"/>
    </source>
</evidence>
<evidence type="ECO:0000256" key="6">
    <source>
        <dbReference type="ARBA" id="ARBA00060591"/>
    </source>
</evidence>
<comment type="subunit">
    <text evidence="1">Monomer.</text>
</comment>
<keyword evidence="14" id="KW-1185">Reference proteome</keyword>
<reference evidence="13" key="2">
    <citation type="submission" date="2020-09" db="EMBL/GenBank/DDBJ databases">
        <authorList>
            <person name="Sun Q."/>
            <person name="Ohkuma M."/>
        </authorList>
    </citation>
    <scope>NUCLEOTIDE SEQUENCE</scope>
    <source>
        <strain evidence="13">JCM 3276</strain>
    </source>
</reference>
<dbReference type="Gene3D" id="3.30.300.30">
    <property type="match status" value="1"/>
</dbReference>
<comment type="similarity">
    <text evidence="7">Belongs to the phenylacetyl-CoA ligase family.</text>
</comment>
<dbReference type="CDD" id="cd05913">
    <property type="entry name" value="PaaK"/>
    <property type="match status" value="1"/>
</dbReference>
<feature type="domain" description="AMP-dependent ligase C-terminal" evidence="12">
    <location>
        <begin position="376"/>
        <end position="462"/>
    </location>
</feature>
<evidence type="ECO:0000256" key="9">
    <source>
        <dbReference type="ARBA" id="ARBA00068695"/>
    </source>
</evidence>
<dbReference type="EMBL" id="BMRB01000003">
    <property type="protein sequence ID" value="GGS43973.1"/>
    <property type="molecule type" value="Genomic_DNA"/>
</dbReference>
<evidence type="ECO:0000313" key="13">
    <source>
        <dbReference type="EMBL" id="GGS43973.1"/>
    </source>
</evidence>
<organism evidence="13 14">
    <name type="scientific">Actinokineospora fastidiosa</name>
    <dbReference type="NCBI Taxonomy" id="1816"/>
    <lineage>
        <taxon>Bacteria</taxon>
        <taxon>Bacillati</taxon>
        <taxon>Actinomycetota</taxon>
        <taxon>Actinomycetes</taxon>
        <taxon>Pseudonocardiales</taxon>
        <taxon>Pseudonocardiaceae</taxon>
        <taxon>Actinokineospora</taxon>
    </lineage>
</organism>
<dbReference type="InterPro" id="IPR042099">
    <property type="entry name" value="ANL_N_sf"/>
</dbReference>
<dbReference type="GO" id="GO:0047475">
    <property type="term" value="F:phenylacetate-CoA ligase activity"/>
    <property type="evidence" value="ECO:0007669"/>
    <property type="project" value="UniProtKB-EC"/>
</dbReference>
<accession>A0A918LGL7</accession>
<sequence>MLPGVLRIRYTTGWVGVKSGGRGLPSLVIGVLDQVTVTTHCDEALMVSPEVEGMAPERRRGVQEGRLRGLVDRLLAAGGLQAARLRDCGVRSGLDVSLEDIHRLPMVRKFDLWEHYPHGLRAVDAEEVVCVHGSSGTGGRPTLVPYTARDLEIWAEVMARALAAAGATARSVVHNAYGYGLFTGGLGVHHGAIRLGATVVPLSGGMTERQVALIRDLRPDVLTCTPSYAVHLGEACAAAGVEPTSLKVGVHGAEPWTAELKGQIERLLGIRAYDIYGLSEIIGPGVACESADSGGMLTIAEDHFYPECVDADGNPVPDGTPGELVFTTLTKTGMPLLRYRTGDVATLADAVPGSPRTMRRMSKVLGRTDDMLIVRGVNVYPTEIEAVVLGDDRVGPHYLIIEDRRAARTELRVAVEAVVEAAGLGDDLAHALHERLGVGCDVRVLPPGSVPRTEAGKARRVVRWTEGPAPLPGF</sequence>
<evidence type="ECO:0000256" key="4">
    <source>
        <dbReference type="ARBA" id="ARBA00022598"/>
    </source>
</evidence>
<dbReference type="GO" id="GO:0000166">
    <property type="term" value="F:nucleotide binding"/>
    <property type="evidence" value="ECO:0007669"/>
    <property type="project" value="UniProtKB-KW"/>
</dbReference>
<evidence type="ECO:0000259" key="12">
    <source>
        <dbReference type="Pfam" id="PF14535"/>
    </source>
</evidence>
<dbReference type="InterPro" id="IPR011880">
    <property type="entry name" value="PA_CoA_ligase"/>
</dbReference>
<evidence type="ECO:0000256" key="3">
    <source>
        <dbReference type="ARBA" id="ARBA00022553"/>
    </source>
</evidence>
<evidence type="ECO:0000256" key="1">
    <source>
        <dbReference type="ARBA" id="ARBA00011245"/>
    </source>
</evidence>
<gene>
    <name evidence="13" type="ORF">GCM10010171_43930</name>
</gene>
<dbReference type="FunFam" id="3.40.50.12780:FF:000016">
    <property type="entry name" value="Phenylacetate-coenzyme A ligase"/>
    <property type="match status" value="1"/>
</dbReference>
<dbReference type="Gene3D" id="3.40.50.12780">
    <property type="entry name" value="N-terminal domain of ligase-like"/>
    <property type="match status" value="1"/>
</dbReference>
<dbReference type="EC" id="6.2.1.30" evidence="8"/>
<dbReference type="AlphaFoldDB" id="A0A918LGL7"/>
<dbReference type="InterPro" id="IPR028154">
    <property type="entry name" value="AMP-dep_Lig_C"/>
</dbReference>